<evidence type="ECO:0000313" key="4">
    <source>
        <dbReference type="Proteomes" id="UP000268192"/>
    </source>
</evidence>
<name>A0A3Q8XRX5_9HYPH</name>
<evidence type="ECO:0000259" key="2">
    <source>
        <dbReference type="Pfam" id="PF10088"/>
    </source>
</evidence>
<dbReference type="Proteomes" id="UP000268192">
    <property type="component" value="Chromosome"/>
</dbReference>
<keyword evidence="1" id="KW-0175">Coiled coil</keyword>
<dbReference type="RefSeq" id="WP_126010605.1">
    <property type="nucleotide sequence ID" value="NZ_CP032509.1"/>
</dbReference>
<dbReference type="AlphaFoldDB" id="A0A3Q8XRX5"/>
<dbReference type="EMBL" id="CP032509">
    <property type="protein sequence ID" value="AZN72288.1"/>
    <property type="molecule type" value="Genomic_DNA"/>
</dbReference>
<accession>A0A3Q8XRX5</accession>
<keyword evidence="4" id="KW-1185">Reference proteome</keyword>
<dbReference type="InterPro" id="IPR018760">
    <property type="entry name" value="DUF2326"/>
</dbReference>
<gene>
    <name evidence="3" type="ORF">D5400_14270</name>
</gene>
<organism evidence="3 4">
    <name type="scientific">Georhizobium profundi</name>
    <dbReference type="NCBI Taxonomy" id="2341112"/>
    <lineage>
        <taxon>Bacteria</taxon>
        <taxon>Pseudomonadati</taxon>
        <taxon>Pseudomonadota</taxon>
        <taxon>Alphaproteobacteria</taxon>
        <taxon>Hyphomicrobiales</taxon>
        <taxon>Rhizobiaceae</taxon>
        <taxon>Georhizobium</taxon>
    </lineage>
</organism>
<feature type="coiled-coil region" evidence="1">
    <location>
        <begin position="374"/>
        <end position="425"/>
    </location>
</feature>
<dbReference type="Pfam" id="PF10088">
    <property type="entry name" value="DUF2326"/>
    <property type="match status" value="1"/>
</dbReference>
<protein>
    <submittedName>
        <fullName evidence="3">DUF2326 domain-containing protein</fullName>
    </submittedName>
</protein>
<dbReference type="KEGG" id="abaw:D5400_14270"/>
<dbReference type="OrthoDB" id="7314834at2"/>
<reference evidence="3 4" key="1">
    <citation type="submission" date="2018-09" db="EMBL/GenBank/DDBJ databases">
        <title>Marinorhizobium profundi gen. nov., sp. nov., isolated from a deep-sea sediment sample from the New Britain Trench and proposal of Marinorhizobiaceae fam. nov. in the order Rhizobiales of the class Alphaproteobacteria.</title>
        <authorList>
            <person name="Cao J."/>
        </authorList>
    </citation>
    <scope>NUCLEOTIDE SEQUENCE [LARGE SCALE GENOMIC DNA]</scope>
    <source>
        <strain evidence="3 4">WS11</strain>
    </source>
</reference>
<proteinExistence type="predicted"/>
<sequence length="576" mass="64112">MLHRLSSDRAQFKTLAFKPGLNIILASRHEGSDSSAKRRSRNGAGKSSVLDIVHFLLGGQTEGALKSSVVKDWNFTLELDVGPERLAVTRRASDATQVAIAGSSILQSRITNSLWCKHLGEAWFGWTGKKGAGGTSYRQLISFFARRKRDGGLEDPIRTFRSQTSASSETTLAELFGLDTELVRQLHYSKAAIKKLKTAQRALADLDKAAAPGTKQADLEAQLEAQIAAVKLGRDRLNTRIESFNVLPAFRELETELVILNQRFRDLSDDDILDAESIDVNIRSLESESLSELPDLTRLFAEAEIIFPDLVGGRYAEVRRFHEQLVANRKSHLQTEISSARRRIDEREPLREAVEERRRDITKALRASGPADQLLQLRDELSDREGELRQLKGRLEDARKLEVSIEQTEADLDDAIRALRQDRRERSAIVELASTTFSQISESLYEQPGSLAISATDDGLRFLPSTPFDQSAGVMSMEIFCFDLTIALLAQRRGIGPGFLLHDSHLFEPVDGRQFAKSLQIAAQISAETEIQYIALLNSDELDRAQRESGADFSDFVLETELSDLPGGGLFGARFD</sequence>
<dbReference type="InterPro" id="IPR027417">
    <property type="entry name" value="P-loop_NTPase"/>
</dbReference>
<feature type="domain" description="DUF2326" evidence="2">
    <location>
        <begin position="440"/>
        <end position="575"/>
    </location>
</feature>
<evidence type="ECO:0000256" key="1">
    <source>
        <dbReference type="SAM" id="Coils"/>
    </source>
</evidence>
<evidence type="ECO:0000313" key="3">
    <source>
        <dbReference type="EMBL" id="AZN72288.1"/>
    </source>
</evidence>
<dbReference type="Gene3D" id="3.40.50.300">
    <property type="entry name" value="P-loop containing nucleotide triphosphate hydrolases"/>
    <property type="match status" value="1"/>
</dbReference>